<protein>
    <submittedName>
        <fullName evidence="2">Uncharacterized protein</fullName>
    </submittedName>
</protein>
<dbReference type="Proteomes" id="UP001417504">
    <property type="component" value="Unassembled WGS sequence"/>
</dbReference>
<comment type="caution">
    <text evidence="2">The sequence shown here is derived from an EMBL/GenBank/DDBJ whole genome shotgun (WGS) entry which is preliminary data.</text>
</comment>
<organism evidence="2 3">
    <name type="scientific">Stephania japonica</name>
    <dbReference type="NCBI Taxonomy" id="461633"/>
    <lineage>
        <taxon>Eukaryota</taxon>
        <taxon>Viridiplantae</taxon>
        <taxon>Streptophyta</taxon>
        <taxon>Embryophyta</taxon>
        <taxon>Tracheophyta</taxon>
        <taxon>Spermatophyta</taxon>
        <taxon>Magnoliopsida</taxon>
        <taxon>Ranunculales</taxon>
        <taxon>Menispermaceae</taxon>
        <taxon>Menispermoideae</taxon>
        <taxon>Cissampelideae</taxon>
        <taxon>Stephania</taxon>
    </lineage>
</organism>
<proteinExistence type="predicted"/>
<feature type="compositionally biased region" description="Polar residues" evidence="1">
    <location>
        <begin position="36"/>
        <end position="46"/>
    </location>
</feature>
<sequence>MVSKKKKKLLRSVSSSYVQIPRPIQRSKRILGIPINTASTPTTVTNIRLPRNRSENPPKRPSDGRKNTTIDKQKASPGADRDTLTRKAQPQALEEAPIPALHKRRRHWLQVGPGGLLHQAVLYRDLTGRGRRRRRRSEVLQAGVGHVPDGDQLQLAVGEG</sequence>
<evidence type="ECO:0000313" key="3">
    <source>
        <dbReference type="Proteomes" id="UP001417504"/>
    </source>
</evidence>
<gene>
    <name evidence="2" type="ORF">Sjap_009855</name>
</gene>
<evidence type="ECO:0000256" key="1">
    <source>
        <dbReference type="SAM" id="MobiDB-lite"/>
    </source>
</evidence>
<keyword evidence="3" id="KW-1185">Reference proteome</keyword>
<dbReference type="AlphaFoldDB" id="A0AAP0P3Q9"/>
<name>A0AAP0P3Q9_9MAGN</name>
<evidence type="ECO:0000313" key="2">
    <source>
        <dbReference type="EMBL" id="KAK9129368.1"/>
    </source>
</evidence>
<feature type="region of interest" description="Disordered" evidence="1">
    <location>
        <begin position="1"/>
        <end position="99"/>
    </location>
</feature>
<feature type="compositionally biased region" description="Basic and acidic residues" evidence="1">
    <location>
        <begin position="52"/>
        <end position="85"/>
    </location>
</feature>
<feature type="compositionally biased region" description="Basic residues" evidence="1">
    <location>
        <begin position="1"/>
        <end position="10"/>
    </location>
</feature>
<reference evidence="2 3" key="1">
    <citation type="submission" date="2024-01" db="EMBL/GenBank/DDBJ databases">
        <title>Genome assemblies of Stephania.</title>
        <authorList>
            <person name="Yang L."/>
        </authorList>
    </citation>
    <scope>NUCLEOTIDE SEQUENCE [LARGE SCALE GENOMIC DNA]</scope>
    <source>
        <strain evidence="2">QJT</strain>
        <tissue evidence="2">Leaf</tissue>
    </source>
</reference>
<dbReference type="EMBL" id="JBBNAE010000004">
    <property type="protein sequence ID" value="KAK9129368.1"/>
    <property type="molecule type" value="Genomic_DNA"/>
</dbReference>
<accession>A0AAP0P3Q9</accession>